<evidence type="ECO:0000313" key="2">
    <source>
        <dbReference type="Proteomes" id="UP000184444"/>
    </source>
</evidence>
<dbReference type="RefSeq" id="WP_073060508.1">
    <property type="nucleotide sequence ID" value="NZ_FRCK01000001.1"/>
</dbReference>
<accession>A0A1M7D6M5</accession>
<dbReference type="AlphaFoldDB" id="A0A1M7D6M5"/>
<keyword evidence="2" id="KW-1185">Reference proteome</keyword>
<dbReference type="EMBL" id="FRCK01000001">
    <property type="protein sequence ID" value="SHL75033.1"/>
    <property type="molecule type" value="Genomic_DNA"/>
</dbReference>
<sequence>MNLNRLIAMLTRRLTNWGVNKGIDLYSRRSGGVSADGKLSPAAQKQAKTARQAAKRARQAARITRRLR</sequence>
<proteinExistence type="predicted"/>
<organism evidence="1 2">
    <name type="scientific">Paracoccus solventivorans</name>
    <dbReference type="NCBI Taxonomy" id="53463"/>
    <lineage>
        <taxon>Bacteria</taxon>
        <taxon>Pseudomonadati</taxon>
        <taxon>Pseudomonadota</taxon>
        <taxon>Alphaproteobacteria</taxon>
        <taxon>Rhodobacterales</taxon>
        <taxon>Paracoccaceae</taxon>
        <taxon>Paracoccus</taxon>
    </lineage>
</organism>
<dbReference type="OrthoDB" id="7871856at2"/>
<dbReference type="Proteomes" id="UP000184444">
    <property type="component" value="Unassembled WGS sequence"/>
</dbReference>
<gene>
    <name evidence="1" type="ORF">SAMN05444389_101169</name>
</gene>
<name>A0A1M7D6M5_9RHOB</name>
<reference evidence="2" key="1">
    <citation type="submission" date="2016-11" db="EMBL/GenBank/DDBJ databases">
        <authorList>
            <person name="Varghese N."/>
            <person name="Submissions S."/>
        </authorList>
    </citation>
    <scope>NUCLEOTIDE SEQUENCE [LARGE SCALE GENOMIC DNA]</scope>
    <source>
        <strain evidence="2">DSM 6637</strain>
    </source>
</reference>
<evidence type="ECO:0000313" key="1">
    <source>
        <dbReference type="EMBL" id="SHL75033.1"/>
    </source>
</evidence>
<dbReference type="STRING" id="53463.SAMN05444389_101169"/>
<protein>
    <submittedName>
        <fullName evidence="1">Uncharacterized protein</fullName>
    </submittedName>
</protein>